<evidence type="ECO:0000259" key="1">
    <source>
        <dbReference type="Pfam" id="PF20204"/>
    </source>
</evidence>
<keyword evidence="3" id="KW-1185">Reference proteome</keyword>
<protein>
    <recommendedName>
        <fullName evidence="1">DUF6566 domain-containing protein</fullName>
    </recommendedName>
</protein>
<dbReference type="EMBL" id="FXAT01000012">
    <property type="protein sequence ID" value="SMG58867.1"/>
    <property type="molecule type" value="Genomic_DNA"/>
</dbReference>
<reference evidence="3" key="1">
    <citation type="submission" date="2017-04" db="EMBL/GenBank/DDBJ databases">
        <authorList>
            <person name="Varghese N."/>
            <person name="Submissions S."/>
        </authorList>
    </citation>
    <scope>NUCLEOTIDE SEQUENCE [LARGE SCALE GENOMIC DNA]</scope>
    <source>
        <strain evidence="3">LMG 29540</strain>
    </source>
</reference>
<sequence>MAQHERIDCHGFDITAHSRCNRLGGWIAHVDIYHNGRLFATCNPDTVQPEWQTEAEANRDGIERGCKFIGGMMNDPHNRSWVAARAHAEKWFFRIEELQESERIALDALVRKGTSA</sequence>
<feature type="domain" description="DUF6566" evidence="1">
    <location>
        <begin position="4"/>
        <end position="78"/>
    </location>
</feature>
<evidence type="ECO:0000313" key="2">
    <source>
        <dbReference type="EMBL" id="SMG58867.1"/>
    </source>
</evidence>
<organism evidence="2 3">
    <name type="scientific">Paraburkholderia susongensis</name>
    <dbReference type="NCBI Taxonomy" id="1515439"/>
    <lineage>
        <taxon>Bacteria</taxon>
        <taxon>Pseudomonadati</taxon>
        <taxon>Pseudomonadota</taxon>
        <taxon>Betaproteobacteria</taxon>
        <taxon>Burkholderiales</taxon>
        <taxon>Burkholderiaceae</taxon>
        <taxon>Paraburkholderia</taxon>
    </lineage>
</organism>
<dbReference type="Pfam" id="PF20204">
    <property type="entry name" value="DUF6566"/>
    <property type="match status" value="1"/>
</dbReference>
<dbReference type="AlphaFoldDB" id="A0A1X7LZH0"/>
<dbReference type="OrthoDB" id="8928268at2"/>
<gene>
    <name evidence="2" type="ORF">SAMN06265784_11213</name>
</gene>
<evidence type="ECO:0000313" key="3">
    <source>
        <dbReference type="Proteomes" id="UP000193228"/>
    </source>
</evidence>
<dbReference type="InterPro" id="IPR046696">
    <property type="entry name" value="DUF6566"/>
</dbReference>
<dbReference type="RefSeq" id="WP_085488617.1">
    <property type="nucleotide sequence ID" value="NZ_FXAT01000012.1"/>
</dbReference>
<accession>A0A1X7LZH0</accession>
<dbReference type="Proteomes" id="UP000193228">
    <property type="component" value="Unassembled WGS sequence"/>
</dbReference>
<name>A0A1X7LZH0_9BURK</name>
<proteinExistence type="predicted"/>